<dbReference type="InterPro" id="IPR040391">
    <property type="entry name" value="BEND5"/>
</dbReference>
<feature type="region of interest" description="Disordered" evidence="1">
    <location>
        <begin position="95"/>
        <end position="153"/>
    </location>
</feature>
<dbReference type="PANTHER" id="PTHR14628:SF1">
    <property type="entry name" value="BEN DOMAIN-CONTAINING PROTEIN 5"/>
    <property type="match status" value="1"/>
</dbReference>
<dbReference type="GeneID" id="116416582"/>
<dbReference type="EnsemblMetazoa" id="XM_031925512">
    <property type="protein sequence ID" value="XP_031781372"/>
    <property type="gene ID" value="LOC116416582"/>
</dbReference>
<keyword evidence="3" id="KW-1185">Reference proteome</keyword>
<proteinExistence type="predicted"/>
<dbReference type="RefSeq" id="XP_031781372.1">
    <property type="nucleotide sequence ID" value="XM_031925512.1"/>
</dbReference>
<feature type="compositionally biased region" description="Basic and acidic residues" evidence="1">
    <location>
        <begin position="133"/>
        <end position="144"/>
    </location>
</feature>
<accession>A0A7M7Q834</accession>
<dbReference type="InParanoid" id="A0A7M7Q834"/>
<sequence length="331" mass="39740">MEDFFACVRFTDDLKTNHFVSVKEIKYHIYDINHIMPDTVDDFDSQHEYEVLWCLCTTNDCSDEENEKCNDYKAYIVFIAEIETDNVLYLDDQSQDNTEQSDMDNNPLRSVTPKNDEPRIPEESDDMLSEINDYDRQRRRETGARRVQVTRKPPREVRPREVILVEMSEDERRINLYITPEALKVDARDKQKYQVFNNNMIYLGEGKAVDKDFWEFLKIRGDSIFLRETAEPICGKHDLVNRCIKEQKTSVTIQDRSPRKAIPPNQYFRIRELFQDYMKEREYDKKKRDRLLSTFNRQIGYKIQDLRKKLSYIVVTYYFVNKKCYLVLIDK</sequence>
<dbReference type="PANTHER" id="PTHR14628">
    <property type="entry name" value="BEN DOMAIN-CONTAINING PROTEIN 5"/>
    <property type="match status" value="1"/>
</dbReference>
<evidence type="ECO:0000313" key="2">
    <source>
        <dbReference type="EnsemblMetazoa" id="XP_031781372"/>
    </source>
</evidence>
<dbReference type="GO" id="GO:0003677">
    <property type="term" value="F:DNA binding"/>
    <property type="evidence" value="ECO:0007669"/>
    <property type="project" value="InterPro"/>
</dbReference>
<dbReference type="GO" id="GO:0045892">
    <property type="term" value="P:negative regulation of DNA-templated transcription"/>
    <property type="evidence" value="ECO:0007669"/>
    <property type="project" value="InterPro"/>
</dbReference>
<reference evidence="2" key="1">
    <citation type="submission" date="2021-01" db="UniProtKB">
        <authorList>
            <consortium name="EnsemblMetazoa"/>
        </authorList>
    </citation>
    <scope>IDENTIFICATION</scope>
</reference>
<organism evidence="2 3">
    <name type="scientific">Nasonia vitripennis</name>
    <name type="common">Parasitic wasp</name>
    <dbReference type="NCBI Taxonomy" id="7425"/>
    <lineage>
        <taxon>Eukaryota</taxon>
        <taxon>Metazoa</taxon>
        <taxon>Ecdysozoa</taxon>
        <taxon>Arthropoda</taxon>
        <taxon>Hexapoda</taxon>
        <taxon>Insecta</taxon>
        <taxon>Pterygota</taxon>
        <taxon>Neoptera</taxon>
        <taxon>Endopterygota</taxon>
        <taxon>Hymenoptera</taxon>
        <taxon>Apocrita</taxon>
        <taxon>Proctotrupomorpha</taxon>
        <taxon>Chalcidoidea</taxon>
        <taxon>Pteromalidae</taxon>
        <taxon>Pteromalinae</taxon>
        <taxon>Nasonia</taxon>
    </lineage>
</organism>
<protein>
    <submittedName>
        <fullName evidence="2">Uncharacterized protein</fullName>
    </submittedName>
</protein>
<dbReference type="Proteomes" id="UP000002358">
    <property type="component" value="Unassembled WGS sequence"/>
</dbReference>
<dbReference type="AlphaFoldDB" id="A0A7M7Q834"/>
<name>A0A7M7Q834_NASVI</name>
<feature type="compositionally biased region" description="Polar residues" evidence="1">
    <location>
        <begin position="95"/>
        <end position="113"/>
    </location>
</feature>
<evidence type="ECO:0000313" key="3">
    <source>
        <dbReference type="Proteomes" id="UP000002358"/>
    </source>
</evidence>
<dbReference type="OrthoDB" id="7714106at2759"/>
<evidence type="ECO:0000256" key="1">
    <source>
        <dbReference type="SAM" id="MobiDB-lite"/>
    </source>
</evidence>
<dbReference type="KEGG" id="nvi:116416582"/>